<dbReference type="PANTHER" id="PTHR24366">
    <property type="entry name" value="IG(IMMUNOGLOBULIN) AND LRR(LEUCINE RICH REPEAT) DOMAINS"/>
    <property type="match status" value="1"/>
</dbReference>
<proteinExistence type="predicted"/>
<dbReference type="CDD" id="cd00143">
    <property type="entry name" value="PP2Cc"/>
    <property type="match status" value="1"/>
</dbReference>
<feature type="compositionally biased region" description="Polar residues" evidence="3">
    <location>
        <begin position="1103"/>
        <end position="1121"/>
    </location>
</feature>
<organism evidence="5 6">
    <name type="scientific">Blattamonas nauphoetae</name>
    <dbReference type="NCBI Taxonomy" id="2049346"/>
    <lineage>
        <taxon>Eukaryota</taxon>
        <taxon>Metamonada</taxon>
        <taxon>Preaxostyla</taxon>
        <taxon>Oxymonadida</taxon>
        <taxon>Blattamonas</taxon>
    </lineage>
</organism>
<feature type="region of interest" description="Disordered" evidence="3">
    <location>
        <begin position="521"/>
        <end position="595"/>
    </location>
</feature>
<keyword evidence="6" id="KW-1185">Reference proteome</keyword>
<feature type="compositionally biased region" description="Basic and acidic residues" evidence="3">
    <location>
        <begin position="1491"/>
        <end position="1500"/>
    </location>
</feature>
<dbReference type="PANTHER" id="PTHR24366:SF96">
    <property type="entry name" value="LEUCINE RICH REPEAT CONTAINING 53"/>
    <property type="match status" value="1"/>
</dbReference>
<feature type="compositionally biased region" description="Basic and acidic residues" evidence="3">
    <location>
        <begin position="1341"/>
        <end position="1350"/>
    </location>
</feature>
<feature type="compositionally biased region" description="Polar residues" evidence="3">
    <location>
        <begin position="823"/>
        <end position="843"/>
    </location>
</feature>
<evidence type="ECO:0000313" key="6">
    <source>
        <dbReference type="Proteomes" id="UP001281761"/>
    </source>
</evidence>
<dbReference type="Gene3D" id="3.60.40.10">
    <property type="entry name" value="PPM-type phosphatase domain"/>
    <property type="match status" value="1"/>
</dbReference>
<dbReference type="InterPro" id="IPR036457">
    <property type="entry name" value="PPM-type-like_dom_sf"/>
</dbReference>
<feature type="compositionally biased region" description="Basic and acidic residues" evidence="3">
    <location>
        <begin position="1597"/>
        <end position="1619"/>
    </location>
</feature>
<dbReference type="SMART" id="SM00332">
    <property type="entry name" value="PP2Cc"/>
    <property type="match status" value="1"/>
</dbReference>
<evidence type="ECO:0000259" key="4">
    <source>
        <dbReference type="PROSITE" id="PS51746"/>
    </source>
</evidence>
<feature type="compositionally biased region" description="Pro residues" evidence="3">
    <location>
        <begin position="1645"/>
        <end position="1662"/>
    </location>
</feature>
<comment type="caution">
    <text evidence="5">The sequence shown here is derived from an EMBL/GenBank/DDBJ whole genome shotgun (WGS) entry which is preliminary data.</text>
</comment>
<dbReference type="PROSITE" id="PS51450">
    <property type="entry name" value="LRR"/>
    <property type="match status" value="4"/>
</dbReference>
<feature type="compositionally biased region" description="Polar residues" evidence="3">
    <location>
        <begin position="1352"/>
        <end position="1365"/>
    </location>
</feature>
<feature type="compositionally biased region" description="Polar residues" evidence="3">
    <location>
        <begin position="576"/>
        <end position="594"/>
    </location>
</feature>
<feature type="compositionally biased region" description="Low complexity" evidence="3">
    <location>
        <begin position="1019"/>
        <end position="1039"/>
    </location>
</feature>
<name>A0ABQ9XJE5_9EUKA</name>
<keyword evidence="2" id="KW-0677">Repeat</keyword>
<sequence length="1707" mass="188467">MGILFPALGKLKLMNNRLHTLPLITNKKLTDLVADSNFISSLEHQIDAPQLQNLVLPFNELQEFSIPKNSFLNSLKVLDLRHNKLESLDFSTISSLPNLRILRVSFNKLMTMPDNIFKTLPAVNTLLAHDNLLVHLPDSLSHVHDLAMLNAQNNMISEASCLSTIKSTAGCKVILNSNLIGHIPPLSRRIISLIVEDNLVSNIESGIDDGRLIGTNGMMMDGGPAVSTLSLRFNQLGRFPEQLLTPPLCQTLTTLQLAGNGISIIPDGISNLLHLVSLDVSFNRITTIPPSMAKLQKIQELNLAFNEIEELPAFIVSFPYLKILRLSSNRLKTFPTVSQLAQHQNVHNELLSSDKQDMVKEPSKQMIQFVQSSLTLSPFVRVTLDLNQIVAFPNVLLSVPSIETLNLAYNCLSFVPALLFIALPALSRLDLSYNPIQSLPPNLITSSICNVISLNLSHTLLTSLPTALFEATEDLSPTHLQYLEKNLSDSFELVPPIQISTNQSPDQPDSVFSGAKVTFKSSPSFQSDPGPLSRQNSFSPPSSDQQPQKPNPQSTWTSPFKWRLGSRTEIQKNGKDSNQQNTPPELGPSISNLPPGSVQPIPGVKTLFFSFLDVSFTPLTALPIASQLDPLLSVLERHPLTTFHEGLDNILPYQPSRLLSQYTPLNLASFTNSPFYLDHAFLALSSPLILNNPASKFRPMLVHSLSTSQIGLSEAPFFVHSSLSQLELGMRHRTAIGEDRKKKRRAEERKNRTKTDLSEKERDLELERMRETLTQQEEAHDHTQLPPFVFGSIPLSVDPATNQPTPSVKLLLDSFTPQPPSFTNPVPADTTSLSISQTASTDPGNADPTNVGKDEINSQSIFAKVIRAEEEARPFVDPKYRLLEEEADKTSVFEMQTWGHGMCSQCLSEMGLDEDDENWATRSGRSSARSQRAKSEDFADGGMERKEEGRVGDENQNKEQNVQKEESAKGQSAGETQKTEKSEKEVKADGETKIQEKEQVEVTENTSPADQAKPEPSKPDQTSNTDSDTPQTSSTSPTSADNPPIDAQPDRQSLSSLSLSRAPSIADADAPKQTTSPILVQPSVAERFAFTSATEADKEAESLSKQPTEAQAETIPTQSSPVIPPLSKPLFDITSPDFALRLEHPSLSHHSVGFSETIGPRPTMEDACLLIPTFGWDVEALVNTDDFETLAIVLKYPQELRFTKRGIAQLNAKLNDKMKSPCYYEGLNGCGLFVLCDGHKGCQASHYIAAHFVDTFLVCSWLSFHDRMTKSHSDIHTDQQPFLVTVLTRTLQMLNEEMVQRGVDGGCTCLVCVVGKDKVTTANVGDSRAILVSRVKKSDWEGATDTKEVDQTLPSASDPVPTSKSPTAPLPHPPPPVQTILARALRPLFPKALESPPSAASTHPHIHNPLPTSVFSSKYIYLSRPLTIDHKPFNLSEQAFIRRNGGVVSLDGRVNGNLAVSRAMADFTDKPAVSGDCDVFAERVKRWKCEEFEDESKPDNEDPSSESSNNSFFTLLDWQRDIKPYPSLHHPQRVSDPYSASGSFGRWQGMKREDVAIVLGCDGVWDVLSNQQIAGIVEYCIEKVKRRRNERKVAIEKEREEKEREEKEREEKEREKENETPPTPPTDQPSTEPTLPSKYSEIPSLPLPAQSPSPKSRPPPPDSIVGLSTSEEKSFAGELAELCSVSIQVASSELYSMDNVTVVVIVF</sequence>
<dbReference type="PROSITE" id="PS51746">
    <property type="entry name" value="PPM_2"/>
    <property type="match status" value="1"/>
</dbReference>
<dbReference type="Pfam" id="PF00481">
    <property type="entry name" value="PP2C"/>
    <property type="match status" value="2"/>
</dbReference>
<dbReference type="SMART" id="SM00369">
    <property type="entry name" value="LRR_TYP"/>
    <property type="match status" value="12"/>
</dbReference>
<feature type="region of interest" description="Disordered" evidence="3">
    <location>
        <begin position="1093"/>
        <end position="1123"/>
    </location>
</feature>
<dbReference type="SMART" id="SM00364">
    <property type="entry name" value="LRR_BAC"/>
    <property type="match status" value="9"/>
</dbReference>
<feature type="region of interest" description="Disordered" evidence="3">
    <location>
        <begin position="819"/>
        <end position="855"/>
    </location>
</feature>
<dbReference type="Proteomes" id="UP001281761">
    <property type="component" value="Unassembled WGS sequence"/>
</dbReference>
<evidence type="ECO:0000256" key="1">
    <source>
        <dbReference type="ARBA" id="ARBA00022614"/>
    </source>
</evidence>
<feature type="compositionally biased region" description="Basic and acidic residues" evidence="3">
    <location>
        <begin position="933"/>
        <end position="968"/>
    </location>
</feature>
<feature type="region of interest" description="Disordered" evidence="3">
    <location>
        <begin position="1597"/>
        <end position="1672"/>
    </location>
</feature>
<feature type="region of interest" description="Disordered" evidence="3">
    <location>
        <begin position="734"/>
        <end position="764"/>
    </location>
</feature>
<dbReference type="Gene3D" id="3.80.10.10">
    <property type="entry name" value="Ribonuclease Inhibitor"/>
    <property type="match status" value="3"/>
</dbReference>
<feature type="domain" description="PPM-type phosphatase" evidence="4">
    <location>
        <begin position="1151"/>
        <end position="1707"/>
    </location>
</feature>
<feature type="compositionally biased region" description="Basic and acidic residues" evidence="3">
    <location>
        <begin position="977"/>
        <end position="1000"/>
    </location>
</feature>
<dbReference type="InterPro" id="IPR003591">
    <property type="entry name" value="Leu-rich_rpt_typical-subtyp"/>
</dbReference>
<evidence type="ECO:0000256" key="2">
    <source>
        <dbReference type="ARBA" id="ARBA00022737"/>
    </source>
</evidence>
<feature type="compositionally biased region" description="Low complexity" evidence="3">
    <location>
        <begin position="920"/>
        <end position="930"/>
    </location>
</feature>
<dbReference type="SUPFAM" id="SSF81606">
    <property type="entry name" value="PP2C-like"/>
    <property type="match status" value="2"/>
</dbReference>
<feature type="region of interest" description="Disordered" evidence="3">
    <location>
        <begin position="915"/>
        <end position="1080"/>
    </location>
</feature>
<evidence type="ECO:0000256" key="3">
    <source>
        <dbReference type="SAM" id="MobiDB-lite"/>
    </source>
</evidence>
<dbReference type="InterPro" id="IPR001611">
    <property type="entry name" value="Leu-rich_rpt"/>
</dbReference>
<gene>
    <name evidence="5" type="ORF">BLNAU_14716</name>
</gene>
<dbReference type="InterPro" id="IPR032675">
    <property type="entry name" value="LRR_dom_sf"/>
</dbReference>
<feature type="compositionally biased region" description="Low complexity" evidence="3">
    <location>
        <begin position="535"/>
        <end position="554"/>
    </location>
</feature>
<dbReference type="EMBL" id="JARBJD010000137">
    <property type="protein sequence ID" value="KAK2950381.1"/>
    <property type="molecule type" value="Genomic_DNA"/>
</dbReference>
<feature type="region of interest" description="Disordered" evidence="3">
    <location>
        <begin position="1341"/>
        <end position="1373"/>
    </location>
</feature>
<reference evidence="5 6" key="1">
    <citation type="journal article" date="2022" name="bioRxiv">
        <title>Genomics of Preaxostyla Flagellates Illuminates Evolutionary Transitions and the Path Towards Mitochondrial Loss.</title>
        <authorList>
            <person name="Novak L.V.F."/>
            <person name="Treitli S.C."/>
            <person name="Pyrih J."/>
            <person name="Halakuc P."/>
            <person name="Pipaliya S.V."/>
            <person name="Vacek V."/>
            <person name="Brzon O."/>
            <person name="Soukal P."/>
            <person name="Eme L."/>
            <person name="Dacks J.B."/>
            <person name="Karnkowska A."/>
            <person name="Elias M."/>
            <person name="Hampl V."/>
        </authorList>
    </citation>
    <scope>NUCLEOTIDE SEQUENCE [LARGE SCALE GENOMIC DNA]</scope>
    <source>
        <strain evidence="5">NAU3</strain>
        <tissue evidence="5">Gut</tissue>
    </source>
</reference>
<dbReference type="Pfam" id="PF13855">
    <property type="entry name" value="LRR_8"/>
    <property type="match status" value="3"/>
</dbReference>
<accession>A0ABQ9XJE5</accession>
<protein>
    <submittedName>
        <fullName evidence="5">Leucine-rich repeat domain-containing protein</fullName>
    </submittedName>
</protein>
<feature type="region of interest" description="Disordered" evidence="3">
    <location>
        <begin position="1491"/>
        <end position="1510"/>
    </location>
</feature>
<feature type="compositionally biased region" description="Basic and acidic residues" evidence="3">
    <location>
        <begin position="735"/>
        <end position="764"/>
    </location>
</feature>
<evidence type="ECO:0000313" key="5">
    <source>
        <dbReference type="EMBL" id="KAK2950381.1"/>
    </source>
</evidence>
<dbReference type="InterPro" id="IPR001932">
    <property type="entry name" value="PPM-type_phosphatase-like_dom"/>
</dbReference>
<dbReference type="SUPFAM" id="SSF52058">
    <property type="entry name" value="L domain-like"/>
    <property type="match status" value="2"/>
</dbReference>
<keyword evidence="1" id="KW-0433">Leucine-rich repeat</keyword>